<evidence type="ECO:0000313" key="4">
    <source>
        <dbReference type="Proteomes" id="UP001500101"/>
    </source>
</evidence>
<evidence type="ECO:0000256" key="1">
    <source>
        <dbReference type="ARBA" id="ARBA00010558"/>
    </source>
</evidence>
<keyword evidence="3" id="KW-0722">Serine protease inhibitor</keyword>
<keyword evidence="4" id="KW-1185">Reference proteome</keyword>
<dbReference type="Gene3D" id="2.60.40.550">
    <property type="entry name" value="Ecotin"/>
    <property type="match status" value="1"/>
</dbReference>
<dbReference type="PANTHER" id="PTHR35890:SF3">
    <property type="entry name" value="ECOTIN"/>
    <property type="match status" value="1"/>
</dbReference>
<organism evidence="3 4">
    <name type="scientific">Sphingobacterium kyonggiense</name>
    <dbReference type="NCBI Taxonomy" id="714075"/>
    <lineage>
        <taxon>Bacteria</taxon>
        <taxon>Pseudomonadati</taxon>
        <taxon>Bacteroidota</taxon>
        <taxon>Sphingobacteriia</taxon>
        <taxon>Sphingobacteriales</taxon>
        <taxon>Sphingobacteriaceae</taxon>
        <taxon>Sphingobacterium</taxon>
    </lineage>
</organism>
<accession>A0ABP7YGD1</accession>
<feature type="signal peptide" evidence="2">
    <location>
        <begin position="1"/>
        <end position="28"/>
    </location>
</feature>
<name>A0ABP7YGD1_9SPHI</name>
<reference evidence="4" key="1">
    <citation type="journal article" date="2019" name="Int. J. Syst. Evol. Microbiol.">
        <title>The Global Catalogue of Microorganisms (GCM) 10K type strain sequencing project: providing services to taxonomists for standard genome sequencing and annotation.</title>
        <authorList>
            <consortium name="The Broad Institute Genomics Platform"/>
            <consortium name="The Broad Institute Genome Sequencing Center for Infectious Disease"/>
            <person name="Wu L."/>
            <person name="Ma J."/>
        </authorList>
    </citation>
    <scope>NUCLEOTIDE SEQUENCE [LARGE SCALE GENOMIC DNA]</scope>
    <source>
        <strain evidence="4">JCM 16704</strain>
    </source>
</reference>
<proteinExistence type="inferred from homology"/>
<dbReference type="Proteomes" id="UP001500101">
    <property type="component" value="Unassembled WGS sequence"/>
</dbReference>
<sequence length="171" mass="19461">MNNMKKKILQLATALFLGLGMMTNMAMAQQTIVKVNTNIFPAPEKGYKKMVIEVPYSNNDQNKKIEFAIGKMMEVDGCNSYGLQGTLEKKDLQGWGYEYYVFKTKGEIISTQMACPDMPKRNLFVSNQGTTLNYNGRMPVVIYVPEEYDVQFKIYTADNDVYIASEAQDKK</sequence>
<dbReference type="SUPFAM" id="SSF49772">
    <property type="entry name" value="Ecotin, trypsin inhibitor"/>
    <property type="match status" value="1"/>
</dbReference>
<dbReference type="Pfam" id="PF03974">
    <property type="entry name" value="Ecotin"/>
    <property type="match status" value="1"/>
</dbReference>
<dbReference type="GO" id="GO:0004867">
    <property type="term" value="F:serine-type endopeptidase inhibitor activity"/>
    <property type="evidence" value="ECO:0007669"/>
    <property type="project" value="UniProtKB-KW"/>
</dbReference>
<evidence type="ECO:0000313" key="3">
    <source>
        <dbReference type="EMBL" id="GAA4134852.1"/>
    </source>
</evidence>
<dbReference type="InterPro" id="IPR036198">
    <property type="entry name" value="Ecotin_sf"/>
</dbReference>
<gene>
    <name evidence="3" type="primary">eco</name>
    <name evidence="3" type="ORF">GCM10022216_08330</name>
</gene>
<protein>
    <submittedName>
        <fullName evidence="3">Serine protease inhibitor ecotin</fullName>
    </submittedName>
</protein>
<comment type="similarity">
    <text evidence="1">Belongs to the protease inhibitor I11 (ecotin) family.</text>
</comment>
<keyword evidence="3" id="KW-0646">Protease inhibitor</keyword>
<feature type="chain" id="PRO_5047476893" evidence="2">
    <location>
        <begin position="29"/>
        <end position="171"/>
    </location>
</feature>
<dbReference type="PANTHER" id="PTHR35890">
    <property type="match status" value="1"/>
</dbReference>
<dbReference type="InterPro" id="IPR005658">
    <property type="entry name" value="Prot_inh_ecotin"/>
</dbReference>
<dbReference type="EMBL" id="BAAAZI010000004">
    <property type="protein sequence ID" value="GAA4134852.1"/>
    <property type="molecule type" value="Genomic_DNA"/>
</dbReference>
<comment type="caution">
    <text evidence="3">The sequence shown here is derived from an EMBL/GenBank/DDBJ whole genome shotgun (WGS) entry which is preliminary data.</text>
</comment>
<keyword evidence="2" id="KW-0732">Signal</keyword>
<evidence type="ECO:0000256" key="2">
    <source>
        <dbReference type="SAM" id="SignalP"/>
    </source>
</evidence>